<name>A0A5J6LD89_9GAMM</name>
<proteinExistence type="predicted"/>
<sequence>MSRRTRQCHGGIHTPQMAFYHAVHSYKGGLPVIAAMMGITPSLDTLRKKLDPDQNSHHLRLDQAMDILRITKDPRILDAICAEVEAVWFMPDTVPPAPADMDVLYSSTSLMKRSVQLISELECALRDGDINEDERARLDKHIMRLFQATHYVSETASRFERGSEEQS</sequence>
<dbReference type="InterPro" id="IPR009679">
    <property type="entry name" value="Phage_186_CII-like"/>
</dbReference>
<dbReference type="KEGG" id="nik:F5I99_07365"/>
<accession>A0A5J6LD89</accession>
<dbReference type="GO" id="GO:0003677">
    <property type="term" value="F:DNA binding"/>
    <property type="evidence" value="ECO:0007669"/>
    <property type="project" value="InterPro"/>
</dbReference>
<dbReference type="Proteomes" id="UP000325606">
    <property type="component" value="Chromosome"/>
</dbReference>
<dbReference type="EMBL" id="CP044222">
    <property type="protein sequence ID" value="QEW06336.1"/>
    <property type="molecule type" value="Genomic_DNA"/>
</dbReference>
<evidence type="ECO:0000313" key="2">
    <source>
        <dbReference type="Proteomes" id="UP000325606"/>
    </source>
</evidence>
<keyword evidence="2" id="KW-1185">Reference proteome</keyword>
<gene>
    <name evidence="1" type="ORF">F5I99_07365</name>
</gene>
<dbReference type="Pfam" id="PF06892">
    <property type="entry name" value="Phage_CP76"/>
    <property type="match status" value="1"/>
</dbReference>
<protein>
    <submittedName>
        <fullName evidence="1">Uncharacterized protein</fullName>
    </submittedName>
</protein>
<evidence type="ECO:0000313" key="1">
    <source>
        <dbReference type="EMBL" id="QEW06336.1"/>
    </source>
</evidence>
<dbReference type="AlphaFoldDB" id="A0A5J6LD89"/>
<organism evidence="1 2">
    <name type="scientific">Nitrincola iocasae</name>
    <dbReference type="NCBI Taxonomy" id="2614693"/>
    <lineage>
        <taxon>Bacteria</taxon>
        <taxon>Pseudomonadati</taxon>
        <taxon>Pseudomonadota</taxon>
        <taxon>Gammaproteobacteria</taxon>
        <taxon>Oceanospirillales</taxon>
        <taxon>Oceanospirillaceae</taxon>
        <taxon>Nitrincola</taxon>
    </lineage>
</organism>
<reference evidence="1 2" key="1">
    <citation type="submission" date="2019-09" db="EMBL/GenBank/DDBJ databases">
        <title>Nitrincola iocasae sp. nov., a bacterium isolated from the sediment collected at a cold seep field in South China Sea.</title>
        <authorList>
            <person name="Zhang H."/>
            <person name="Wang H."/>
            <person name="Li C."/>
        </authorList>
    </citation>
    <scope>NUCLEOTIDE SEQUENCE [LARGE SCALE GENOMIC DNA]</scope>
    <source>
        <strain evidence="1 2">KXZD1103</strain>
    </source>
</reference>
<dbReference type="RefSeq" id="WP_151054577.1">
    <property type="nucleotide sequence ID" value="NZ_CP044222.1"/>
</dbReference>